<comment type="caution">
    <text evidence="5">The sequence shown here is derived from an EMBL/GenBank/DDBJ whole genome shotgun (WGS) entry which is preliminary data.</text>
</comment>
<dbReference type="Pfam" id="PF02397">
    <property type="entry name" value="Bac_transf"/>
    <property type="match status" value="1"/>
</dbReference>
<feature type="domain" description="Bacterial sugar transferase" evidence="4">
    <location>
        <begin position="55"/>
        <end position="234"/>
    </location>
</feature>
<organism evidence="5 8">
    <name type="scientific">Mediterraneibacter gnavus</name>
    <name type="common">Ruminococcus gnavus</name>
    <dbReference type="NCBI Taxonomy" id="33038"/>
    <lineage>
        <taxon>Bacteria</taxon>
        <taxon>Bacillati</taxon>
        <taxon>Bacillota</taxon>
        <taxon>Clostridia</taxon>
        <taxon>Lachnospirales</taxon>
        <taxon>Lachnospiraceae</taxon>
        <taxon>Mediterraneibacter</taxon>
    </lineage>
</organism>
<evidence type="ECO:0000313" key="10">
    <source>
        <dbReference type="Proteomes" id="UP000284472"/>
    </source>
</evidence>
<keyword evidence="6" id="KW-0808">Transferase</keyword>
<comment type="similarity">
    <text evidence="1">Belongs to the bacterial sugar transferase family.</text>
</comment>
<evidence type="ECO:0000313" key="8">
    <source>
        <dbReference type="Proteomes" id="UP000235093"/>
    </source>
</evidence>
<feature type="domain" description="Glycosyltransferase 2-like" evidence="3">
    <location>
        <begin position="298"/>
        <end position="443"/>
    </location>
</feature>
<evidence type="ECO:0000313" key="6">
    <source>
        <dbReference type="EMBL" id="RGM15736.1"/>
    </source>
</evidence>
<evidence type="ECO:0000313" key="9">
    <source>
        <dbReference type="Proteomes" id="UP000260808"/>
    </source>
</evidence>
<dbReference type="GO" id="GO:0016780">
    <property type="term" value="F:phosphotransferase activity, for other substituted phosphate groups"/>
    <property type="evidence" value="ECO:0007669"/>
    <property type="project" value="TreeGrafter"/>
</dbReference>
<dbReference type="Proteomes" id="UP000235093">
    <property type="component" value="Unassembled WGS sequence"/>
</dbReference>
<dbReference type="EMBL" id="QSIR01000051">
    <property type="protein sequence ID" value="RHC99914.1"/>
    <property type="molecule type" value="Genomic_DNA"/>
</dbReference>
<gene>
    <name evidence="5" type="ORF">CDL23_15025</name>
    <name evidence="7" type="ORF">DW812_17660</name>
    <name evidence="6" type="ORF">DXC31_17960</name>
</gene>
<dbReference type="Gene3D" id="3.90.550.10">
    <property type="entry name" value="Spore Coat Polysaccharide Biosynthesis Protein SpsA, Chain A"/>
    <property type="match status" value="1"/>
</dbReference>
<dbReference type="EMBL" id="NIHT01000035">
    <property type="protein sequence ID" value="PLT71414.1"/>
    <property type="molecule type" value="Genomic_DNA"/>
</dbReference>
<sequence length="569" mass="64863">MSKKKVVGIIASSIVAGTAVVTWIMKKKAEKTSYKAESIEAIPTREMGFYEKYVKRAIDIVCASAAIICFSPLYIGVAILVRFKLGSPVLFTQDRPGLIGEDGKETIFKMYKFRTMTDERDENGELLPDEVRLTSFGKWLRSTSLDELPEAFNILNGTLSVCGPRPQLVRDLTFMTKEQRMRHTAKPGLSGLAQVNGRNAIKWEDKLDWDLKYIENVSLLEDLGIILKTVKTAFIKQEGITDGDMATAEDFGDYLLNNGKVSQEDYNNKQMKAKKILNQESDVKEDVKVDRNHHVPFSVAMSVYKSDNPDFFDRALSSITDEQTIKPNEIVLVVDGPVSNEINNVINKYEKKYEVFNVIRLEQNGGLGNALKIAVENATHELIARMDSDDVSVSTRFEEQLKYFEINPEIDIVGGDITEFIGEENNIVGKRSVPLSNESIREYMKTRCAMNHVSVMYKKKAVESAGGYQDWFWNEDYYLWIRMWLNGAVFANTGSVLVNVRVGEEMYQRRGGSKYFESEKGLQDYMLKNKMINHSTYIKNVTKRLIIQKLMPNKLRGWVFRTFARKKVS</sequence>
<dbReference type="SUPFAM" id="SSF53448">
    <property type="entry name" value="Nucleotide-diphospho-sugar transferases"/>
    <property type="match status" value="1"/>
</dbReference>
<feature type="transmembrane region" description="Helical" evidence="2">
    <location>
        <begin position="6"/>
        <end position="25"/>
    </location>
</feature>
<dbReference type="RefSeq" id="WP_101884328.1">
    <property type="nucleotide sequence ID" value="NZ_CP176629.1"/>
</dbReference>
<dbReference type="PANTHER" id="PTHR30576">
    <property type="entry name" value="COLANIC BIOSYNTHESIS UDP-GLUCOSE LIPID CARRIER TRANSFERASE"/>
    <property type="match status" value="1"/>
</dbReference>
<dbReference type="Proteomes" id="UP000260808">
    <property type="component" value="Unassembled WGS sequence"/>
</dbReference>
<dbReference type="InterPro" id="IPR001173">
    <property type="entry name" value="Glyco_trans_2-like"/>
</dbReference>
<dbReference type="PANTHER" id="PTHR30576:SF8">
    <property type="entry name" value="UNDECAPRENYL-PHOSPHATE GALACTOSE PHOSPHOTRANSFERASE"/>
    <property type="match status" value="1"/>
</dbReference>
<name>A0A2N5P8F6_MEDGN</name>
<evidence type="ECO:0000256" key="2">
    <source>
        <dbReference type="SAM" id="Phobius"/>
    </source>
</evidence>
<evidence type="ECO:0000259" key="4">
    <source>
        <dbReference type="Pfam" id="PF02397"/>
    </source>
</evidence>
<proteinExistence type="inferred from homology"/>
<evidence type="ECO:0000313" key="5">
    <source>
        <dbReference type="EMBL" id="PLT71414.1"/>
    </source>
</evidence>
<evidence type="ECO:0000313" key="7">
    <source>
        <dbReference type="EMBL" id="RHC99914.1"/>
    </source>
</evidence>
<feature type="transmembrane region" description="Helical" evidence="2">
    <location>
        <begin position="57"/>
        <end position="81"/>
    </location>
</feature>
<evidence type="ECO:0000259" key="3">
    <source>
        <dbReference type="Pfam" id="PF00535"/>
    </source>
</evidence>
<evidence type="ECO:0000256" key="1">
    <source>
        <dbReference type="ARBA" id="ARBA00006464"/>
    </source>
</evidence>
<dbReference type="AlphaFoldDB" id="A0A2N5P8F6"/>
<dbReference type="Proteomes" id="UP000284472">
    <property type="component" value="Unassembled WGS sequence"/>
</dbReference>
<dbReference type="InterPro" id="IPR029044">
    <property type="entry name" value="Nucleotide-diphossugar_trans"/>
</dbReference>
<dbReference type="InterPro" id="IPR003362">
    <property type="entry name" value="Bact_transf"/>
</dbReference>
<dbReference type="EMBL" id="QSSX01000102">
    <property type="protein sequence ID" value="RGM15736.1"/>
    <property type="molecule type" value="Genomic_DNA"/>
</dbReference>
<keyword evidence="2" id="KW-1133">Transmembrane helix</keyword>
<accession>A0A2N5P8F6</accession>
<reference evidence="9 10" key="2">
    <citation type="submission" date="2018-08" db="EMBL/GenBank/DDBJ databases">
        <title>A genome reference for cultivated species of the human gut microbiota.</title>
        <authorList>
            <person name="Zou Y."/>
            <person name="Xue W."/>
            <person name="Luo G."/>
        </authorList>
    </citation>
    <scope>NUCLEOTIDE SEQUENCE [LARGE SCALE GENOMIC DNA]</scope>
    <source>
        <strain evidence="7 10">AM32-6</strain>
        <strain evidence="6 9">TF01-20-2</strain>
    </source>
</reference>
<keyword evidence="2" id="KW-0812">Transmembrane</keyword>
<reference evidence="5 8" key="1">
    <citation type="journal article" date="2017" name="Genome Med.">
        <title>A novel Ruminococcus gnavus clade enriched in inflammatory bowel disease patients.</title>
        <authorList>
            <person name="Hall A.B."/>
            <person name="Yassour M."/>
            <person name="Sauk J."/>
            <person name="Garner A."/>
            <person name="Jiang X."/>
            <person name="Arthur T."/>
            <person name="Lagoudas G.K."/>
            <person name="Vatanen T."/>
            <person name="Fornelos N."/>
            <person name="Wilson R."/>
            <person name="Bertha M."/>
            <person name="Cohen M."/>
            <person name="Garber J."/>
            <person name="Khalili H."/>
            <person name="Gevers D."/>
            <person name="Ananthakrishnan A.N."/>
            <person name="Kugathasan S."/>
            <person name="Lander E.S."/>
            <person name="Blainey P."/>
            <person name="Vlamakis H."/>
            <person name="Xavier R.J."/>
            <person name="Huttenhower C."/>
        </authorList>
    </citation>
    <scope>NUCLEOTIDE SEQUENCE [LARGE SCALE GENOMIC DNA]</scope>
    <source>
        <strain evidence="5 8">RJX1125</strain>
    </source>
</reference>
<keyword evidence="2" id="KW-0472">Membrane</keyword>
<protein>
    <submittedName>
        <fullName evidence="6">Glycosyltransferase</fullName>
    </submittedName>
</protein>
<dbReference type="Pfam" id="PF00535">
    <property type="entry name" value="Glycos_transf_2"/>
    <property type="match status" value="1"/>
</dbReference>